<keyword evidence="1" id="KW-1133">Transmembrane helix</keyword>
<protein>
    <recommendedName>
        <fullName evidence="4">Integral membrane protein</fullName>
    </recommendedName>
</protein>
<dbReference type="PANTHER" id="PTHR40076">
    <property type="entry name" value="MEMBRANE PROTEIN-RELATED"/>
    <property type="match status" value="1"/>
</dbReference>
<evidence type="ECO:0000313" key="3">
    <source>
        <dbReference type="Proteomes" id="UP000003987"/>
    </source>
</evidence>
<dbReference type="eggNOG" id="COG5523">
    <property type="taxonomic scope" value="Bacteria"/>
</dbReference>
<feature type="transmembrane region" description="Helical" evidence="1">
    <location>
        <begin position="83"/>
        <end position="110"/>
    </location>
</feature>
<keyword evidence="3" id="KW-1185">Reference proteome</keyword>
<dbReference type="STRING" id="575594.HMPREF0501_00688"/>
<dbReference type="Proteomes" id="UP000003987">
    <property type="component" value="Unassembled WGS sequence"/>
</dbReference>
<dbReference type="Pfam" id="PF06161">
    <property type="entry name" value="DUF975"/>
    <property type="match status" value="1"/>
</dbReference>
<feature type="transmembrane region" description="Helical" evidence="1">
    <location>
        <begin position="20"/>
        <end position="39"/>
    </location>
</feature>
<name>C7XVE4_9LACO</name>
<reference evidence="2 3" key="1">
    <citation type="submission" date="2009-06" db="EMBL/GenBank/DDBJ databases">
        <title>The Genome Sequence of Lactobacillus coleohominis strain 101-4-CHN.</title>
        <authorList>
            <consortium name="The Broad Institute Genome Sequencing Platform"/>
            <person name="Ward D."/>
            <person name="Young S.K."/>
            <person name="Zeng Q."/>
            <person name="Koehrsen M."/>
            <person name="Alvarado L."/>
            <person name="Berlin A."/>
            <person name="Borenstein D."/>
            <person name="Chen Z."/>
            <person name="Engels R."/>
            <person name="Freedman E."/>
            <person name="Gellesch M."/>
            <person name="Goldberg J."/>
            <person name="Griggs A."/>
            <person name="Gujja S."/>
            <person name="Heiman D."/>
            <person name="Hepburn T."/>
            <person name="Howarth C."/>
            <person name="Jen D."/>
            <person name="Larson L."/>
            <person name="Lewis B."/>
            <person name="Mehta T."/>
            <person name="Park D."/>
            <person name="Pearson M."/>
            <person name="Roberts A."/>
            <person name="Saif S."/>
            <person name="Shea T."/>
            <person name="Shenoy N."/>
            <person name="Sisk P."/>
            <person name="Stolte C."/>
            <person name="Sykes S."/>
            <person name="Walk T."/>
            <person name="White J."/>
            <person name="Yandava C."/>
            <person name="Liu Y."/>
            <person name="Xu Q."/>
            <person name="Lander E."/>
            <person name="Nusbaum C."/>
            <person name="Galagan J."/>
            <person name="Birren B."/>
        </authorList>
    </citation>
    <scope>NUCLEOTIDE SEQUENCE [LARGE SCALE GENOMIC DNA]</scope>
    <source>
        <strain evidence="2 3">101-4-CHN</strain>
    </source>
</reference>
<gene>
    <name evidence="2" type="ORF">HMPREF0501_00688</name>
</gene>
<keyword evidence="1" id="KW-0812">Transmembrane</keyword>
<evidence type="ECO:0008006" key="4">
    <source>
        <dbReference type="Google" id="ProtNLM"/>
    </source>
</evidence>
<dbReference type="RefSeq" id="WP_006916491.1">
    <property type="nucleotide sequence ID" value="NZ_GG698803.1"/>
</dbReference>
<sequence>MDRSKLKKTALLLLRGNWEWAVILSLLTAIIGGLIAGATRGIGSIIAGLITAGYAFTFLDLVAGKKETNYFSAMFSAFTNRRLIPVFLTWLLQTIFVLLWMILLIVPGIIKALAYSQAFFIAKDMVDSGREVQATEAITKSKQLMDGHKWEFFVLQLSFLGWAILCIFICGIGFLWLRPYMQTTNALYYRQLAKDQFRTSAADVNEMTNNLETM</sequence>
<dbReference type="OrthoDB" id="9784844at2"/>
<proteinExistence type="predicted"/>
<dbReference type="PANTHER" id="PTHR40076:SF1">
    <property type="entry name" value="MEMBRANE PROTEIN"/>
    <property type="match status" value="1"/>
</dbReference>
<evidence type="ECO:0000256" key="1">
    <source>
        <dbReference type="SAM" id="Phobius"/>
    </source>
</evidence>
<dbReference type="EMBL" id="GG698803">
    <property type="protein sequence ID" value="EEU30310.1"/>
    <property type="molecule type" value="Genomic_DNA"/>
</dbReference>
<dbReference type="AlphaFoldDB" id="C7XVE4"/>
<dbReference type="HOGENOM" id="CLU_045673_2_0_9"/>
<accession>C7XVE4</accession>
<evidence type="ECO:0000313" key="2">
    <source>
        <dbReference type="EMBL" id="EEU30310.1"/>
    </source>
</evidence>
<feature type="transmembrane region" description="Helical" evidence="1">
    <location>
        <begin position="45"/>
        <end position="63"/>
    </location>
</feature>
<dbReference type="InterPro" id="IPR010380">
    <property type="entry name" value="DUF975"/>
</dbReference>
<feature type="transmembrane region" description="Helical" evidence="1">
    <location>
        <begin position="153"/>
        <end position="177"/>
    </location>
</feature>
<keyword evidence="1" id="KW-0472">Membrane</keyword>
<organism evidence="2 3">
    <name type="scientific">Limosilactobacillus coleohominis 101-4-CHN</name>
    <dbReference type="NCBI Taxonomy" id="575594"/>
    <lineage>
        <taxon>Bacteria</taxon>
        <taxon>Bacillati</taxon>
        <taxon>Bacillota</taxon>
        <taxon>Bacilli</taxon>
        <taxon>Lactobacillales</taxon>
        <taxon>Lactobacillaceae</taxon>
        <taxon>Limosilactobacillus</taxon>
    </lineage>
</organism>